<evidence type="ECO:0000313" key="2">
    <source>
        <dbReference type="Proteomes" id="UP001642409"/>
    </source>
</evidence>
<proteinExistence type="predicted"/>
<dbReference type="Proteomes" id="UP001642409">
    <property type="component" value="Unassembled WGS sequence"/>
</dbReference>
<protein>
    <submittedName>
        <fullName evidence="1">Hypothetical_protein</fullName>
    </submittedName>
</protein>
<sequence length="229" mass="27554">MKNQEITKSKNQEIPKLIWCKMPEERIINPLKEQYDNDEEVKKHECTYVQMMADMAEQNSQEYVQNQINPKGDKEGYHFVFLFYLKQLREQSVYYPLQYFLSLKSQTFTNLFSQFVSTEADMKLPLQAYLKKFYYDFEVNGEQFNTYFSNLKITTTQFLKIARELDTTETKENYIKACLCLLPNKKFDKAEFSMFIRSEIIDYKYLLLDMQKQHRFMIFLNQPTLAICS</sequence>
<organism evidence="1 2">
    <name type="scientific">Hexamita inflata</name>
    <dbReference type="NCBI Taxonomy" id="28002"/>
    <lineage>
        <taxon>Eukaryota</taxon>
        <taxon>Metamonada</taxon>
        <taxon>Diplomonadida</taxon>
        <taxon>Hexamitidae</taxon>
        <taxon>Hexamitinae</taxon>
        <taxon>Hexamita</taxon>
    </lineage>
</organism>
<dbReference type="EMBL" id="CAXDID020000231">
    <property type="protein sequence ID" value="CAL6060630.1"/>
    <property type="molecule type" value="Genomic_DNA"/>
</dbReference>
<reference evidence="1 2" key="1">
    <citation type="submission" date="2024-07" db="EMBL/GenBank/DDBJ databases">
        <authorList>
            <person name="Akdeniz Z."/>
        </authorList>
    </citation>
    <scope>NUCLEOTIDE SEQUENCE [LARGE SCALE GENOMIC DNA]</scope>
</reference>
<accession>A0ABP1KH30</accession>
<evidence type="ECO:0000313" key="1">
    <source>
        <dbReference type="EMBL" id="CAL6060630.1"/>
    </source>
</evidence>
<comment type="caution">
    <text evidence="1">The sequence shown here is derived from an EMBL/GenBank/DDBJ whole genome shotgun (WGS) entry which is preliminary data.</text>
</comment>
<keyword evidence="2" id="KW-1185">Reference proteome</keyword>
<name>A0ABP1KH30_9EUKA</name>
<gene>
    <name evidence="1" type="ORF">HINF_LOCUS49318</name>
</gene>